<dbReference type="Pfam" id="PF09261">
    <property type="entry name" value="Alpha-mann_mid"/>
    <property type="match status" value="1"/>
</dbReference>
<keyword evidence="11" id="KW-1185">Reference proteome</keyword>
<name>A0A9P5CKT9_CRYP1</name>
<dbReference type="GeneID" id="63832400"/>
<comment type="caution">
    <text evidence="10">The sequence shown here is derived from an EMBL/GenBank/DDBJ whole genome shotgun (WGS) entry which is preliminary data.</text>
</comment>
<dbReference type="InterPro" id="IPR000602">
    <property type="entry name" value="Glyco_hydro_38_N"/>
</dbReference>
<gene>
    <name evidence="10" type="ORF">M406DRAFT_107877</name>
</gene>
<dbReference type="CDD" id="cd10812">
    <property type="entry name" value="GH38N_AMII_ScAms1_like"/>
    <property type="match status" value="1"/>
</dbReference>
<proteinExistence type="inferred from homology"/>
<dbReference type="GO" id="GO:0000329">
    <property type="term" value="C:fungal-type vacuole membrane"/>
    <property type="evidence" value="ECO:0007669"/>
    <property type="project" value="TreeGrafter"/>
</dbReference>
<evidence type="ECO:0000256" key="7">
    <source>
        <dbReference type="ARBA" id="ARBA00054985"/>
    </source>
</evidence>
<dbReference type="Gene3D" id="1.20.1270.50">
    <property type="entry name" value="Glycoside hydrolase family 38, central domain"/>
    <property type="match status" value="1"/>
</dbReference>
<dbReference type="Pfam" id="PF01074">
    <property type="entry name" value="Glyco_hydro_38N"/>
    <property type="match status" value="1"/>
</dbReference>
<evidence type="ECO:0000256" key="8">
    <source>
        <dbReference type="ARBA" id="ARBA00071615"/>
    </source>
</evidence>
<dbReference type="GO" id="GO:0030246">
    <property type="term" value="F:carbohydrate binding"/>
    <property type="evidence" value="ECO:0007669"/>
    <property type="project" value="InterPro"/>
</dbReference>
<dbReference type="GO" id="GO:0009313">
    <property type="term" value="P:oligosaccharide catabolic process"/>
    <property type="evidence" value="ECO:0007669"/>
    <property type="project" value="TreeGrafter"/>
</dbReference>
<comment type="function">
    <text evidence="7">Degrades free oligosaccharides in the vacuole.</text>
</comment>
<dbReference type="SUPFAM" id="SSF88688">
    <property type="entry name" value="Families 57/38 glycoside transferase middle domain"/>
    <property type="match status" value="1"/>
</dbReference>
<dbReference type="InterPro" id="IPR011682">
    <property type="entry name" value="Glyco_hydro_38_C"/>
</dbReference>
<dbReference type="InterPro" id="IPR011330">
    <property type="entry name" value="Glyco_hydro/deAcase_b/a-brl"/>
</dbReference>
<comment type="similarity">
    <text evidence="2">Belongs to the glycosyl hydrolase 38 family.</text>
</comment>
<dbReference type="InterPro" id="IPR015341">
    <property type="entry name" value="Glyco_hydro_38_cen"/>
</dbReference>
<dbReference type="FunFam" id="2.70.98.30:FF:000001">
    <property type="entry name" value="alpha-mannosidase 2C1 isoform X2"/>
    <property type="match status" value="1"/>
</dbReference>
<dbReference type="PANTHER" id="PTHR46017:SF1">
    <property type="entry name" value="ALPHA-MANNOSIDASE 2C1"/>
    <property type="match status" value="1"/>
</dbReference>
<accession>A0A9P5CKT9</accession>
<protein>
    <recommendedName>
        <fullName evidence="8">Alpha-mannosidase</fullName>
        <ecNumber evidence="3">3.2.1.24</ecNumber>
    </recommendedName>
</protein>
<dbReference type="InterPro" id="IPR028995">
    <property type="entry name" value="Glyco_hydro_57/38_cen_sf"/>
</dbReference>
<reference evidence="10" key="1">
    <citation type="journal article" date="2020" name="Phytopathology">
        <title>Genome sequence of the chestnut blight fungus Cryphonectria parasitica EP155: A fundamental resource for an archetypical invasive plant pathogen.</title>
        <authorList>
            <person name="Crouch J.A."/>
            <person name="Dawe A."/>
            <person name="Aerts A."/>
            <person name="Barry K."/>
            <person name="Churchill A.C.L."/>
            <person name="Grimwood J."/>
            <person name="Hillman B."/>
            <person name="Milgroom M.G."/>
            <person name="Pangilinan J."/>
            <person name="Smith M."/>
            <person name="Salamov A."/>
            <person name="Schmutz J."/>
            <person name="Yadav J."/>
            <person name="Grigoriev I.V."/>
            <person name="Nuss D."/>
        </authorList>
    </citation>
    <scope>NUCLEOTIDE SEQUENCE</scope>
    <source>
        <strain evidence="10">EP155</strain>
    </source>
</reference>
<dbReference type="PANTHER" id="PTHR46017">
    <property type="entry name" value="ALPHA-MANNOSIDASE 2C1"/>
    <property type="match status" value="1"/>
</dbReference>
<dbReference type="InterPro" id="IPR041147">
    <property type="entry name" value="GH38_C"/>
</dbReference>
<evidence type="ECO:0000256" key="2">
    <source>
        <dbReference type="ARBA" id="ARBA00009792"/>
    </source>
</evidence>
<dbReference type="InterPro" id="IPR054723">
    <property type="entry name" value="Ams1-like_N"/>
</dbReference>
<dbReference type="FunFam" id="1.20.1270.50:FF:000004">
    <property type="entry name" value="alpha-mannosidase 2C1 isoform X1"/>
    <property type="match status" value="1"/>
</dbReference>
<evidence type="ECO:0000256" key="4">
    <source>
        <dbReference type="ARBA" id="ARBA00022723"/>
    </source>
</evidence>
<dbReference type="SMART" id="SM00872">
    <property type="entry name" value="Alpha-mann_mid"/>
    <property type="match status" value="1"/>
</dbReference>
<dbReference type="AlphaFoldDB" id="A0A9P5CKT9"/>
<dbReference type="FunFam" id="3.20.110.10:FF:000002">
    <property type="entry name" value="alpha-mannosidase 2C1 isoform X1"/>
    <property type="match status" value="1"/>
</dbReference>
<dbReference type="GO" id="GO:0004559">
    <property type="term" value="F:alpha-mannosidase activity"/>
    <property type="evidence" value="ECO:0007669"/>
    <property type="project" value="UniProtKB-EC"/>
</dbReference>
<dbReference type="Gene3D" id="2.70.98.30">
    <property type="entry name" value="Golgi alpha-mannosidase II, domain 4"/>
    <property type="match status" value="1"/>
</dbReference>
<dbReference type="SUPFAM" id="SSF74650">
    <property type="entry name" value="Galactose mutarotase-like"/>
    <property type="match status" value="1"/>
</dbReference>
<dbReference type="OrthoDB" id="10261055at2759"/>
<sequence>MGGERDMARLLKPKADYPVMVQKPVAKLFQKLYLDRIEGTYKTGAYEKWNLQALLNEGEAAGEPHVYLDSWAAPDLERPTFEDAVSQEFDRHIKVGSQFGPAWSTHWVKVRLTVPEELRDKEHLEFHWDAGNEGMVWTEDGNPIQGFSASDRPEWILPEEYRDGKEHTFYIEVACNEMFGNGAGISPPDPNKTYTLRKASIVAVNLQARQLYVDMWIIGDAARELPKESWEQHEALKTITRMIEVLNVEDKDSVLKAREIARGYIGNVDSAEVYESGKEPMVYGVGHCHIDTCWLWPWAETKRKVARSWTNQCNLMELYPELNFACSQAQQFKWLKQYYPYAFDRVKEKVKAGQFQPIGGSWVEHDTNMPSGESLVRQFVYGQRFFEANFGDRSKTFWLPDTFGYSAQLPQLCRLAGMDRFLTQKLSWNNINNFPHTTFNWVAIDGSQVMCHMPPSETYTANAHYGDVKRSISKHKSMDQDHTSLLVFGKGDGGGGPLVEHIEKLRRCRGMADTTGTGAVPRIHMGKTVDDFFDQLLPKSDKLVTWFGELYFELHRGTYTTQANNKHNNRASEFLLRAVELYATIASLNNEGYQYPKASIDKMWEAVLLCQFHDCLPGSCIEMCYDDSDKLYAEVFEIGHKLIAEASSAMDLSRVEATTVEEGAALNALFWPRQQLVQISDDKVAVACGDGPLLELKPLESLSAESAAVSIEELSDGVFALQNDQLKVKVENGVITSVYDRKADREVLAKGGKANQFVIFDDKPLYWQAWDVEWYHLDSRKELSVHDSKISENKPHRVAVSSRVQISEKSHLVSTVSLSASLKGQPSYVEIETEVEWHEDLKFLKVEFPVDVRNTEANYEIQYGIVKRPTHYNTDWDMAKFEVCHHKFADLSERNYGVSILNDSKYGFATVGNLMRLSLLRAPKAPDAHADMGPHKIRYAILPHDGPLGPATVRAGYEFNSPIKLVRKPHHYQPATAALSHDSPVKLVGDHAVILDCVKRGEDDEDVSVGDLPVRKGKCVIVRMYESLGGRARTAIGTKWNVKKVTKVNILEDEVPDEAELQKNDEGNYPVTLRPFEVATFRLQL</sequence>
<dbReference type="InterPro" id="IPR027291">
    <property type="entry name" value="Glyco_hydro_38_N_sf"/>
</dbReference>
<keyword evidence="6" id="KW-0326">Glycosidase</keyword>
<dbReference type="Proteomes" id="UP000803844">
    <property type="component" value="Unassembled WGS sequence"/>
</dbReference>
<dbReference type="Pfam" id="PF17677">
    <property type="entry name" value="Glyco_hydro38C2"/>
    <property type="match status" value="1"/>
</dbReference>
<evidence type="ECO:0000313" key="10">
    <source>
        <dbReference type="EMBL" id="KAF3762408.1"/>
    </source>
</evidence>
<dbReference type="Pfam" id="PF07748">
    <property type="entry name" value="Glyco_hydro_38C"/>
    <property type="match status" value="1"/>
</dbReference>
<feature type="domain" description="Glycoside hydrolase family 38 central" evidence="9">
    <location>
        <begin position="553"/>
        <end position="632"/>
    </location>
</feature>
<evidence type="ECO:0000256" key="5">
    <source>
        <dbReference type="ARBA" id="ARBA00022801"/>
    </source>
</evidence>
<keyword evidence="4" id="KW-0479">Metal-binding</keyword>
<dbReference type="SUPFAM" id="SSF88713">
    <property type="entry name" value="Glycoside hydrolase/deacetylase"/>
    <property type="match status" value="1"/>
</dbReference>
<evidence type="ECO:0000256" key="3">
    <source>
        <dbReference type="ARBA" id="ARBA00012752"/>
    </source>
</evidence>
<dbReference type="InterPro" id="IPR011013">
    <property type="entry name" value="Gal_mutarotase_sf_dom"/>
</dbReference>
<dbReference type="InterPro" id="IPR037094">
    <property type="entry name" value="Glyco_hydro_38_cen_sf"/>
</dbReference>
<dbReference type="EMBL" id="MU032350">
    <property type="protein sequence ID" value="KAF3762408.1"/>
    <property type="molecule type" value="Genomic_DNA"/>
</dbReference>
<comment type="catalytic activity">
    <reaction evidence="1">
        <text>Hydrolysis of terminal, non-reducing alpha-D-mannose residues in alpha-D-mannosides.</text>
        <dbReference type="EC" id="3.2.1.24"/>
    </reaction>
</comment>
<evidence type="ECO:0000313" key="11">
    <source>
        <dbReference type="Proteomes" id="UP000803844"/>
    </source>
</evidence>
<dbReference type="EC" id="3.2.1.24" evidence="3"/>
<dbReference type="GO" id="GO:0046872">
    <property type="term" value="F:metal ion binding"/>
    <property type="evidence" value="ECO:0007669"/>
    <property type="project" value="UniProtKB-KW"/>
</dbReference>
<dbReference type="RefSeq" id="XP_040773387.1">
    <property type="nucleotide sequence ID" value="XM_040915271.1"/>
</dbReference>
<dbReference type="GO" id="GO:0006013">
    <property type="term" value="P:mannose metabolic process"/>
    <property type="evidence" value="ECO:0007669"/>
    <property type="project" value="InterPro"/>
</dbReference>
<organism evidence="10 11">
    <name type="scientific">Cryphonectria parasitica (strain ATCC 38755 / EP155)</name>
    <dbReference type="NCBI Taxonomy" id="660469"/>
    <lineage>
        <taxon>Eukaryota</taxon>
        <taxon>Fungi</taxon>
        <taxon>Dikarya</taxon>
        <taxon>Ascomycota</taxon>
        <taxon>Pezizomycotina</taxon>
        <taxon>Sordariomycetes</taxon>
        <taxon>Sordariomycetidae</taxon>
        <taxon>Diaporthales</taxon>
        <taxon>Cryphonectriaceae</taxon>
        <taxon>Cryphonectria-Endothia species complex</taxon>
        <taxon>Cryphonectria</taxon>
    </lineage>
</organism>
<evidence type="ECO:0000256" key="1">
    <source>
        <dbReference type="ARBA" id="ARBA00000365"/>
    </source>
</evidence>
<evidence type="ECO:0000259" key="9">
    <source>
        <dbReference type="SMART" id="SM00872"/>
    </source>
</evidence>
<dbReference type="Gene3D" id="3.20.110.10">
    <property type="entry name" value="Glycoside hydrolase 38, N terminal domain"/>
    <property type="match status" value="1"/>
</dbReference>
<dbReference type="Pfam" id="PF22907">
    <property type="entry name" value="Ams1-like_1st"/>
    <property type="match status" value="1"/>
</dbReference>
<keyword evidence="5 10" id="KW-0378">Hydrolase</keyword>
<evidence type="ECO:0000256" key="6">
    <source>
        <dbReference type="ARBA" id="ARBA00023295"/>
    </source>
</evidence>